<protein>
    <submittedName>
        <fullName evidence="8">Hexose oxidase</fullName>
    </submittedName>
</protein>
<accession>A0A0K6FYW4</accession>
<evidence type="ECO:0000256" key="5">
    <source>
        <dbReference type="ARBA" id="ARBA00023002"/>
    </source>
</evidence>
<dbReference type="InterPro" id="IPR016169">
    <property type="entry name" value="FAD-bd_PCMH_sub2"/>
</dbReference>
<keyword evidence="5" id="KW-0560">Oxidoreductase</keyword>
<name>A0A0K6FYW4_9AGAM</name>
<sequence length="453" mass="49653">MAHGLSVLLFSTATFSSVATTQNQTLANCLQWGKTNDILPNSPTYNEAASFTFNRRLLYQPAAIVYPNTAQDVQKYVKCAASSGVAVVARSGGHSYGSYDLGGADGSLVVDLGNMTSVVVHDDGTAYAQTGNKLSTLAQQLWDQGKRSIPHDFVGTVGTGGYISFGGYGAWSRLHGLAQDRVIGAEVVLANGTLLTVSKDNHPDLFWAVRGAAPSFCIVTEWIFATLPTTSDVVPYVITFPKNLAYEQISEIHQRWQDIVVAAPEQNWLATRVERDISTPQDLVLTAQDWYGGIIAPLSDEFPRQTLFAKSLMTPGPVGKAACDSVAKYWTGSGRNASASWWFETYSYGGAISRQGVDDTAYAHRDQLFNYHMWVHTPEGTPLPSDSMQFLNNMYTALEPNPQAAYPNYVDPTLTKAEWSHQYYGAHYKRLTKIKSAVDPENVFRFPQAVEQG</sequence>
<dbReference type="PROSITE" id="PS51387">
    <property type="entry name" value="FAD_PCMH"/>
    <property type="match status" value="1"/>
</dbReference>
<evidence type="ECO:0000256" key="2">
    <source>
        <dbReference type="ARBA" id="ARBA00005466"/>
    </source>
</evidence>
<dbReference type="PROSITE" id="PS00862">
    <property type="entry name" value="OX2_COVAL_FAD"/>
    <property type="match status" value="1"/>
</dbReference>
<evidence type="ECO:0000256" key="6">
    <source>
        <dbReference type="SAM" id="SignalP"/>
    </source>
</evidence>
<dbReference type="EMBL" id="CYGV01001222">
    <property type="protein sequence ID" value="CUA71182.1"/>
    <property type="molecule type" value="Genomic_DNA"/>
</dbReference>
<dbReference type="PANTHER" id="PTHR42973:SF39">
    <property type="entry name" value="FAD-BINDING PCMH-TYPE DOMAIN-CONTAINING PROTEIN"/>
    <property type="match status" value="1"/>
</dbReference>
<dbReference type="InterPro" id="IPR036318">
    <property type="entry name" value="FAD-bd_PCMH-like_sf"/>
</dbReference>
<dbReference type="InterPro" id="IPR016167">
    <property type="entry name" value="FAD-bd_PCMH_sub1"/>
</dbReference>
<proteinExistence type="inferred from homology"/>
<feature type="signal peptide" evidence="6">
    <location>
        <begin position="1"/>
        <end position="20"/>
    </location>
</feature>
<dbReference type="PANTHER" id="PTHR42973">
    <property type="entry name" value="BINDING OXIDOREDUCTASE, PUTATIVE (AFU_ORTHOLOGUE AFUA_1G17690)-RELATED"/>
    <property type="match status" value="1"/>
</dbReference>
<dbReference type="InterPro" id="IPR050416">
    <property type="entry name" value="FAD-linked_Oxidoreductase"/>
</dbReference>
<feature type="chain" id="PRO_5005502533" evidence="6">
    <location>
        <begin position="21"/>
        <end position="453"/>
    </location>
</feature>
<dbReference type="SMR" id="A0A0K6FYW4"/>
<dbReference type="SUPFAM" id="SSF56176">
    <property type="entry name" value="FAD-binding/transporter-associated domain-like"/>
    <property type="match status" value="1"/>
</dbReference>
<comment type="similarity">
    <text evidence="2">Belongs to the oxygen-dependent FAD-linked oxidoreductase family.</text>
</comment>
<keyword evidence="9" id="KW-1185">Reference proteome</keyword>
<dbReference type="Gene3D" id="3.30.465.10">
    <property type="match status" value="2"/>
</dbReference>
<evidence type="ECO:0000256" key="3">
    <source>
        <dbReference type="ARBA" id="ARBA00022630"/>
    </source>
</evidence>
<dbReference type="Proteomes" id="UP000044841">
    <property type="component" value="Unassembled WGS sequence"/>
</dbReference>
<feature type="domain" description="FAD-binding PCMH-type" evidence="7">
    <location>
        <begin position="57"/>
        <end position="229"/>
    </location>
</feature>
<dbReference type="Gene3D" id="3.30.43.10">
    <property type="entry name" value="Uridine Diphospho-n-acetylenolpyruvylglucosamine Reductase, domain 2"/>
    <property type="match status" value="1"/>
</dbReference>
<evidence type="ECO:0000313" key="8">
    <source>
        <dbReference type="EMBL" id="CUA71182.1"/>
    </source>
</evidence>
<evidence type="ECO:0000256" key="1">
    <source>
        <dbReference type="ARBA" id="ARBA00001974"/>
    </source>
</evidence>
<comment type="cofactor">
    <cofactor evidence="1">
        <name>FAD</name>
        <dbReference type="ChEBI" id="CHEBI:57692"/>
    </cofactor>
</comment>
<organism evidence="8 9">
    <name type="scientific">Rhizoctonia solani</name>
    <dbReference type="NCBI Taxonomy" id="456999"/>
    <lineage>
        <taxon>Eukaryota</taxon>
        <taxon>Fungi</taxon>
        <taxon>Dikarya</taxon>
        <taxon>Basidiomycota</taxon>
        <taxon>Agaricomycotina</taxon>
        <taxon>Agaricomycetes</taxon>
        <taxon>Cantharellales</taxon>
        <taxon>Ceratobasidiaceae</taxon>
        <taxon>Rhizoctonia</taxon>
    </lineage>
</organism>
<dbReference type="InterPro" id="IPR012951">
    <property type="entry name" value="BBE"/>
</dbReference>
<dbReference type="AlphaFoldDB" id="A0A0K6FYW4"/>
<dbReference type="Gene3D" id="3.40.462.20">
    <property type="match status" value="2"/>
</dbReference>
<evidence type="ECO:0000313" key="9">
    <source>
        <dbReference type="Proteomes" id="UP000044841"/>
    </source>
</evidence>
<keyword evidence="4" id="KW-0274">FAD</keyword>
<evidence type="ECO:0000256" key="4">
    <source>
        <dbReference type="ARBA" id="ARBA00022827"/>
    </source>
</evidence>
<dbReference type="InterPro" id="IPR016166">
    <property type="entry name" value="FAD-bd_PCMH"/>
</dbReference>
<dbReference type="InterPro" id="IPR006094">
    <property type="entry name" value="Oxid_FAD_bind_N"/>
</dbReference>
<evidence type="ECO:0000259" key="7">
    <source>
        <dbReference type="PROSITE" id="PS51387"/>
    </source>
</evidence>
<dbReference type="GO" id="GO:0071949">
    <property type="term" value="F:FAD binding"/>
    <property type="evidence" value="ECO:0007669"/>
    <property type="project" value="InterPro"/>
</dbReference>
<keyword evidence="3" id="KW-0285">Flavoprotein</keyword>
<dbReference type="InterPro" id="IPR006093">
    <property type="entry name" value="Oxy_OxRdtase_FAD_BS"/>
</dbReference>
<dbReference type="Pfam" id="PF08031">
    <property type="entry name" value="BBE"/>
    <property type="match status" value="1"/>
</dbReference>
<gene>
    <name evidence="8" type="ORF">RSOLAG22IIIB_09409</name>
</gene>
<dbReference type="Pfam" id="PF01565">
    <property type="entry name" value="FAD_binding_4"/>
    <property type="match status" value="1"/>
</dbReference>
<reference evidence="8 9" key="1">
    <citation type="submission" date="2015-07" db="EMBL/GenBank/DDBJ databases">
        <authorList>
            <person name="Noorani M."/>
        </authorList>
    </citation>
    <scope>NUCLEOTIDE SEQUENCE [LARGE SCALE GENOMIC DNA]</scope>
    <source>
        <strain evidence="8">BBA 69670</strain>
    </source>
</reference>
<keyword evidence="6" id="KW-0732">Signal</keyword>
<dbReference type="GO" id="GO:0016491">
    <property type="term" value="F:oxidoreductase activity"/>
    <property type="evidence" value="ECO:0007669"/>
    <property type="project" value="UniProtKB-KW"/>
</dbReference>